<evidence type="ECO:0000256" key="6">
    <source>
        <dbReference type="SAM" id="Phobius"/>
    </source>
</evidence>
<comment type="subcellular location">
    <subcellularLocation>
        <location evidence="1">Membrane</location>
    </subcellularLocation>
</comment>
<evidence type="ECO:0000256" key="4">
    <source>
        <dbReference type="ARBA" id="ARBA00023136"/>
    </source>
</evidence>
<feature type="compositionally biased region" description="Low complexity" evidence="5">
    <location>
        <begin position="479"/>
        <end position="489"/>
    </location>
</feature>
<feature type="transmembrane region" description="Helical" evidence="6">
    <location>
        <begin position="32"/>
        <end position="53"/>
    </location>
</feature>
<feature type="compositionally biased region" description="Low complexity" evidence="5">
    <location>
        <begin position="462"/>
        <end position="472"/>
    </location>
</feature>
<feature type="transmembrane region" description="Helical" evidence="6">
    <location>
        <begin position="244"/>
        <end position="265"/>
    </location>
</feature>
<dbReference type="GO" id="GO:0016020">
    <property type="term" value="C:membrane"/>
    <property type="evidence" value="ECO:0007669"/>
    <property type="project" value="UniProtKB-SubCell"/>
</dbReference>
<feature type="compositionally biased region" description="Low complexity" evidence="5">
    <location>
        <begin position="377"/>
        <end position="387"/>
    </location>
</feature>
<feature type="compositionally biased region" description="Polar residues" evidence="5">
    <location>
        <begin position="347"/>
        <end position="359"/>
    </location>
</feature>
<evidence type="ECO:0000259" key="7">
    <source>
        <dbReference type="PROSITE" id="PS50262"/>
    </source>
</evidence>
<dbReference type="OrthoDB" id="6145535at2759"/>
<sequence>MAGQASGADSMYNAFRSLDVFDSRLSRGLQTAYLLISLAVSASCGLLLIYLVWKKEYLRKPRHFLRCNLAIDDIIFTACIIATEICFLFSQDDRNDQRFCWVQILVVHPSTISMFGTYLLMGMELYYFICKPLHYNAEVTTKRVNIGIVAVRATAVIFGIGPVVAKRLQSSGDGLLCAPEPINSTSASAIFRSISQAGIVLAVLAIFLLYYFVLKEARKQQERDENQNLWLCQTKAFKTMAPHVIVVIVSAATLAFVSASFRSLFNGDKKATASLLITAQVAKLLNITVSSMVNPIVYSFSRPEFRRALRELCGMPPDAPVAQAQPPVQNQGQDTRMVVFDIPDHGQGTSDQESTSSPPTAKKAWQPRDQQPPPSPAQTQARPHGQQTPPPSPTQTQAETLGQQAPSLSQAQTQAEPHGQQAPPPSPAQTQAEPHGQQAPPSSPAQTQTETYSQQPPPPSPAQTQAEAHGQQAPPPSPAQTQAGPHGQQTPPPSPAQTQAEAHGQQAPPPSPAQTERKQNMSTPKQRSERSSS</sequence>
<keyword evidence="9" id="KW-1185">Reference proteome</keyword>
<dbReference type="GO" id="GO:0004930">
    <property type="term" value="F:G protein-coupled receptor activity"/>
    <property type="evidence" value="ECO:0007669"/>
    <property type="project" value="InterPro"/>
</dbReference>
<dbReference type="Proteomes" id="UP000838412">
    <property type="component" value="Chromosome 3"/>
</dbReference>
<feature type="domain" description="G-protein coupled receptors family 1 profile" evidence="7">
    <location>
        <begin position="44"/>
        <end position="298"/>
    </location>
</feature>
<dbReference type="Pfam" id="PF00001">
    <property type="entry name" value="7tm_1"/>
    <property type="match status" value="1"/>
</dbReference>
<reference evidence="8" key="1">
    <citation type="submission" date="2022-01" db="EMBL/GenBank/DDBJ databases">
        <authorList>
            <person name="Braso-Vives M."/>
        </authorList>
    </citation>
    <scope>NUCLEOTIDE SEQUENCE</scope>
</reference>
<dbReference type="CDD" id="cd00637">
    <property type="entry name" value="7tm_classA_rhodopsin-like"/>
    <property type="match status" value="1"/>
</dbReference>
<evidence type="ECO:0000256" key="2">
    <source>
        <dbReference type="ARBA" id="ARBA00022692"/>
    </source>
</evidence>
<evidence type="ECO:0000256" key="3">
    <source>
        <dbReference type="ARBA" id="ARBA00022989"/>
    </source>
</evidence>
<evidence type="ECO:0000256" key="1">
    <source>
        <dbReference type="ARBA" id="ARBA00004370"/>
    </source>
</evidence>
<accession>A0A8J9ZJD6</accession>
<dbReference type="SMART" id="SM01381">
    <property type="entry name" value="7TM_GPCR_Srsx"/>
    <property type="match status" value="1"/>
</dbReference>
<keyword evidence="2 6" id="KW-0812">Transmembrane</keyword>
<organism evidence="8 9">
    <name type="scientific">Branchiostoma lanceolatum</name>
    <name type="common">Common lancelet</name>
    <name type="synonym">Amphioxus lanceolatum</name>
    <dbReference type="NCBI Taxonomy" id="7740"/>
    <lineage>
        <taxon>Eukaryota</taxon>
        <taxon>Metazoa</taxon>
        <taxon>Chordata</taxon>
        <taxon>Cephalochordata</taxon>
        <taxon>Leptocardii</taxon>
        <taxon>Amphioxiformes</taxon>
        <taxon>Branchiostomatidae</taxon>
        <taxon>Branchiostoma</taxon>
    </lineage>
</organism>
<evidence type="ECO:0000313" key="8">
    <source>
        <dbReference type="EMBL" id="CAH1256324.1"/>
    </source>
</evidence>
<dbReference type="PANTHER" id="PTHR26451">
    <property type="entry name" value="G_PROTEIN_RECEP_F1_2 DOMAIN-CONTAINING PROTEIN"/>
    <property type="match status" value="1"/>
</dbReference>
<dbReference type="PROSITE" id="PS50262">
    <property type="entry name" value="G_PROTEIN_RECEP_F1_2"/>
    <property type="match status" value="1"/>
</dbReference>
<dbReference type="InterPro" id="IPR017452">
    <property type="entry name" value="GPCR_Rhodpsn_7TM"/>
</dbReference>
<protein>
    <submittedName>
        <fullName evidence="8">OR4A15 protein</fullName>
    </submittedName>
</protein>
<dbReference type="AlphaFoldDB" id="A0A8J9ZJD6"/>
<dbReference type="EMBL" id="OV696688">
    <property type="protein sequence ID" value="CAH1256324.1"/>
    <property type="molecule type" value="Genomic_DNA"/>
</dbReference>
<name>A0A8J9ZJD6_BRALA</name>
<keyword evidence="3 6" id="KW-1133">Transmembrane helix</keyword>
<proteinExistence type="predicted"/>
<feature type="compositionally biased region" description="Polar residues" evidence="5">
    <location>
        <begin position="398"/>
        <end position="415"/>
    </location>
</feature>
<feature type="compositionally biased region" description="Low complexity" evidence="5">
    <location>
        <begin position="428"/>
        <end position="454"/>
    </location>
</feature>
<dbReference type="Gene3D" id="1.20.1070.10">
    <property type="entry name" value="Rhodopsin 7-helix transmembrane proteins"/>
    <property type="match status" value="1"/>
</dbReference>
<dbReference type="InterPro" id="IPR000276">
    <property type="entry name" value="GPCR_Rhodpsn"/>
</dbReference>
<evidence type="ECO:0000313" key="9">
    <source>
        <dbReference type="Proteomes" id="UP000838412"/>
    </source>
</evidence>
<feature type="transmembrane region" description="Helical" evidence="6">
    <location>
        <begin position="74"/>
        <end position="90"/>
    </location>
</feature>
<keyword evidence="4 6" id="KW-0472">Membrane</keyword>
<dbReference type="SUPFAM" id="SSF81321">
    <property type="entry name" value="Family A G protein-coupled receptor-like"/>
    <property type="match status" value="1"/>
</dbReference>
<feature type="region of interest" description="Disordered" evidence="5">
    <location>
        <begin position="341"/>
        <end position="533"/>
    </location>
</feature>
<dbReference type="PANTHER" id="PTHR26451:SF897">
    <property type="entry name" value="TRACE AMINE-ASSOCIATED RECEPTOR 5-LIKE"/>
    <property type="match status" value="1"/>
</dbReference>
<dbReference type="InterPro" id="IPR052921">
    <property type="entry name" value="GPCR1_Superfamily_Member"/>
</dbReference>
<evidence type="ECO:0000256" key="5">
    <source>
        <dbReference type="SAM" id="MobiDB-lite"/>
    </source>
</evidence>
<feature type="transmembrane region" description="Helical" evidence="6">
    <location>
        <begin position="144"/>
        <end position="165"/>
    </location>
</feature>
<gene>
    <name evidence="8" type="primary">OR4A15</name>
    <name evidence="8" type="ORF">BLAG_LOCUS14732</name>
</gene>
<feature type="transmembrane region" description="Helical" evidence="6">
    <location>
        <begin position="194"/>
        <end position="213"/>
    </location>
</feature>
<feature type="transmembrane region" description="Helical" evidence="6">
    <location>
        <begin position="102"/>
        <end position="123"/>
    </location>
</feature>